<organism evidence="1 2">
    <name type="scientific">Dreissena polymorpha</name>
    <name type="common">Zebra mussel</name>
    <name type="synonym">Mytilus polymorpha</name>
    <dbReference type="NCBI Taxonomy" id="45954"/>
    <lineage>
        <taxon>Eukaryota</taxon>
        <taxon>Metazoa</taxon>
        <taxon>Spiralia</taxon>
        <taxon>Lophotrochozoa</taxon>
        <taxon>Mollusca</taxon>
        <taxon>Bivalvia</taxon>
        <taxon>Autobranchia</taxon>
        <taxon>Heteroconchia</taxon>
        <taxon>Euheterodonta</taxon>
        <taxon>Imparidentia</taxon>
        <taxon>Neoheterodontei</taxon>
        <taxon>Myida</taxon>
        <taxon>Dreissenoidea</taxon>
        <taxon>Dreissenidae</taxon>
        <taxon>Dreissena</taxon>
    </lineage>
</organism>
<keyword evidence="2" id="KW-1185">Reference proteome</keyword>
<reference evidence="1" key="1">
    <citation type="journal article" date="2019" name="bioRxiv">
        <title>The Genome of the Zebra Mussel, Dreissena polymorpha: A Resource for Invasive Species Research.</title>
        <authorList>
            <person name="McCartney M.A."/>
            <person name="Auch B."/>
            <person name="Kono T."/>
            <person name="Mallez S."/>
            <person name="Zhang Y."/>
            <person name="Obille A."/>
            <person name="Becker A."/>
            <person name="Abrahante J.E."/>
            <person name="Garbe J."/>
            <person name="Badalamenti J.P."/>
            <person name="Herman A."/>
            <person name="Mangelson H."/>
            <person name="Liachko I."/>
            <person name="Sullivan S."/>
            <person name="Sone E.D."/>
            <person name="Koren S."/>
            <person name="Silverstein K.A.T."/>
            <person name="Beckman K.B."/>
            <person name="Gohl D.M."/>
        </authorList>
    </citation>
    <scope>NUCLEOTIDE SEQUENCE</scope>
    <source>
        <strain evidence="1">Duluth1</strain>
        <tissue evidence="1">Whole animal</tissue>
    </source>
</reference>
<evidence type="ECO:0000313" key="1">
    <source>
        <dbReference type="EMBL" id="KAH3883395.1"/>
    </source>
</evidence>
<dbReference type="EMBL" id="JAIWYP010000001">
    <property type="protein sequence ID" value="KAH3883395.1"/>
    <property type="molecule type" value="Genomic_DNA"/>
</dbReference>
<dbReference type="AlphaFoldDB" id="A0A9D4RY74"/>
<comment type="caution">
    <text evidence="1">The sequence shown here is derived from an EMBL/GenBank/DDBJ whole genome shotgun (WGS) entry which is preliminary data.</text>
</comment>
<reference evidence="1" key="2">
    <citation type="submission" date="2020-11" db="EMBL/GenBank/DDBJ databases">
        <authorList>
            <person name="McCartney M.A."/>
            <person name="Auch B."/>
            <person name="Kono T."/>
            <person name="Mallez S."/>
            <person name="Becker A."/>
            <person name="Gohl D.M."/>
            <person name="Silverstein K.A.T."/>
            <person name="Koren S."/>
            <person name="Bechman K.B."/>
            <person name="Herman A."/>
            <person name="Abrahante J.E."/>
            <person name="Garbe J."/>
        </authorList>
    </citation>
    <scope>NUCLEOTIDE SEQUENCE</scope>
    <source>
        <strain evidence="1">Duluth1</strain>
        <tissue evidence="1">Whole animal</tissue>
    </source>
</reference>
<accession>A0A9D4RY74</accession>
<name>A0A9D4RY74_DREPO</name>
<gene>
    <name evidence="1" type="ORF">DPMN_007350</name>
</gene>
<protein>
    <submittedName>
        <fullName evidence="1">Uncharacterized protein</fullName>
    </submittedName>
</protein>
<proteinExistence type="predicted"/>
<evidence type="ECO:0000313" key="2">
    <source>
        <dbReference type="Proteomes" id="UP000828390"/>
    </source>
</evidence>
<dbReference type="Proteomes" id="UP000828390">
    <property type="component" value="Unassembled WGS sequence"/>
</dbReference>
<sequence length="62" mass="7272">MQRGRTDYNQSDLDPHFIFGMLPQDFAEGGVEYLHHCSIKERSEHYVKILQVDVSCNIPFQM</sequence>